<gene>
    <name evidence="1" type="ORF">HAX54_041331</name>
</gene>
<keyword evidence="2" id="KW-1185">Reference proteome</keyword>
<protein>
    <submittedName>
        <fullName evidence="1">Uncharacterized protein</fullName>
    </submittedName>
</protein>
<name>A0ABS8VQE3_DATST</name>
<dbReference type="EMBL" id="JACEIK010005957">
    <property type="protein sequence ID" value="MCE0482520.1"/>
    <property type="molecule type" value="Genomic_DNA"/>
</dbReference>
<sequence length="98" mass="11071">SHMGSSCSIHKNRPSMLRETRLMRVTFHLSSLPSATLFHNLGLGYVFAKLEDCNLTLVREFYADWDTSFGESTKIKIRGQVVCFNARSFNALLGMLVV</sequence>
<evidence type="ECO:0000313" key="2">
    <source>
        <dbReference type="Proteomes" id="UP000823775"/>
    </source>
</evidence>
<reference evidence="1 2" key="1">
    <citation type="journal article" date="2021" name="BMC Genomics">
        <title>Datura genome reveals duplications of psychoactive alkaloid biosynthetic genes and high mutation rate following tissue culture.</title>
        <authorList>
            <person name="Rajewski A."/>
            <person name="Carter-House D."/>
            <person name="Stajich J."/>
            <person name="Litt A."/>
        </authorList>
    </citation>
    <scope>NUCLEOTIDE SEQUENCE [LARGE SCALE GENOMIC DNA]</scope>
    <source>
        <strain evidence="1">AR-01</strain>
    </source>
</reference>
<evidence type="ECO:0000313" key="1">
    <source>
        <dbReference type="EMBL" id="MCE0482520.1"/>
    </source>
</evidence>
<accession>A0ABS8VQE3</accession>
<proteinExistence type="predicted"/>
<comment type="caution">
    <text evidence="1">The sequence shown here is derived from an EMBL/GenBank/DDBJ whole genome shotgun (WGS) entry which is preliminary data.</text>
</comment>
<organism evidence="1 2">
    <name type="scientific">Datura stramonium</name>
    <name type="common">Jimsonweed</name>
    <name type="synonym">Common thornapple</name>
    <dbReference type="NCBI Taxonomy" id="4076"/>
    <lineage>
        <taxon>Eukaryota</taxon>
        <taxon>Viridiplantae</taxon>
        <taxon>Streptophyta</taxon>
        <taxon>Embryophyta</taxon>
        <taxon>Tracheophyta</taxon>
        <taxon>Spermatophyta</taxon>
        <taxon>Magnoliopsida</taxon>
        <taxon>eudicotyledons</taxon>
        <taxon>Gunneridae</taxon>
        <taxon>Pentapetalae</taxon>
        <taxon>asterids</taxon>
        <taxon>lamiids</taxon>
        <taxon>Solanales</taxon>
        <taxon>Solanaceae</taxon>
        <taxon>Solanoideae</taxon>
        <taxon>Datureae</taxon>
        <taxon>Datura</taxon>
    </lineage>
</organism>
<feature type="non-terminal residue" evidence="1">
    <location>
        <position position="1"/>
    </location>
</feature>
<dbReference type="Proteomes" id="UP000823775">
    <property type="component" value="Unassembled WGS sequence"/>
</dbReference>